<accession>A0A8S9MJF0</accession>
<sequence length="388" mass="43784">MLNFGNQCRYVFFFFGITILTHLKLEKKDLSHLCSDSKFVFFLNINRTDSYHRTSVAASLVKGVYTLERDRQEKLIGSKSRAKPWWDFFHFTLLETLIDQQEDCIYGAVFEYALYNLYQNTPGVKLPPRYVIAFRGTNLGAETLVGDVKLDLRCGFNTLHRAARLEHAIEAIKTMVVKYREPAMWLVGHSLGAGLALVAGKSMVKDGTLLEAHIFNPPISSIPLEKLLRSKRLKGMCRIAGSAVKAQGLEGSSVSQVQEDDPETASWIPYLYVNAEDPICSEYIRYFKHKTVMSMIGASKIERIGSRSSLRRSLLVGKRGTSSSSDLSTEPIHLLPSANMTVNRNKPTKSKSAHGLHQWWEQDSALRANWEICCVRPCSEDKSIKLLN</sequence>
<reference evidence="1" key="1">
    <citation type="submission" date="2019-12" db="EMBL/GenBank/DDBJ databases">
        <title>Genome sequencing and annotation of Brassica cretica.</title>
        <authorList>
            <person name="Studholme D.J."/>
            <person name="Sarris P.F."/>
        </authorList>
    </citation>
    <scope>NUCLEOTIDE SEQUENCE</scope>
    <source>
        <strain evidence="1">PFS-001/15</strain>
        <tissue evidence="1">Leaf</tissue>
    </source>
</reference>
<evidence type="ECO:0008006" key="3">
    <source>
        <dbReference type="Google" id="ProtNLM"/>
    </source>
</evidence>
<dbReference type="Pfam" id="PF26363">
    <property type="entry name" value="Phospholipase-like"/>
    <property type="match status" value="1"/>
</dbReference>
<organism evidence="1 2">
    <name type="scientific">Brassica cretica</name>
    <name type="common">Mustard</name>
    <dbReference type="NCBI Taxonomy" id="69181"/>
    <lineage>
        <taxon>Eukaryota</taxon>
        <taxon>Viridiplantae</taxon>
        <taxon>Streptophyta</taxon>
        <taxon>Embryophyta</taxon>
        <taxon>Tracheophyta</taxon>
        <taxon>Spermatophyta</taxon>
        <taxon>Magnoliopsida</taxon>
        <taxon>eudicotyledons</taxon>
        <taxon>Gunneridae</taxon>
        <taxon>Pentapetalae</taxon>
        <taxon>rosids</taxon>
        <taxon>malvids</taxon>
        <taxon>Brassicales</taxon>
        <taxon>Brassicaceae</taxon>
        <taxon>Brassiceae</taxon>
        <taxon>Brassica</taxon>
    </lineage>
</organism>
<dbReference type="AlphaFoldDB" id="A0A8S9MJF0"/>
<name>A0A8S9MJF0_BRACR</name>
<evidence type="ECO:0000313" key="1">
    <source>
        <dbReference type="EMBL" id="KAF2617496.1"/>
    </source>
</evidence>
<gene>
    <name evidence="1" type="ORF">F2Q68_00042144</name>
</gene>
<comment type="caution">
    <text evidence="1">The sequence shown here is derived from an EMBL/GenBank/DDBJ whole genome shotgun (WGS) entry which is preliminary data.</text>
</comment>
<dbReference type="GO" id="GO:0006629">
    <property type="term" value="P:lipid metabolic process"/>
    <property type="evidence" value="ECO:0007669"/>
    <property type="project" value="InterPro"/>
</dbReference>
<dbReference type="GO" id="GO:0016787">
    <property type="term" value="F:hydrolase activity"/>
    <property type="evidence" value="ECO:0007669"/>
    <property type="project" value="UniProtKB-KW"/>
</dbReference>
<dbReference type="InterPro" id="IPR029058">
    <property type="entry name" value="AB_hydrolase_fold"/>
</dbReference>
<protein>
    <recommendedName>
        <fullName evidence="3">Fungal lipase-like domain-containing protein</fullName>
    </recommendedName>
</protein>
<dbReference type="Gene3D" id="3.40.50.1820">
    <property type="entry name" value="alpha/beta hydrolase"/>
    <property type="match status" value="1"/>
</dbReference>
<proteinExistence type="predicted"/>
<dbReference type="EMBL" id="QGKW02000007">
    <property type="protein sequence ID" value="KAF2617496.1"/>
    <property type="molecule type" value="Genomic_DNA"/>
</dbReference>
<dbReference type="Proteomes" id="UP000712281">
    <property type="component" value="Unassembled WGS sequence"/>
</dbReference>
<dbReference type="PANTHER" id="PTHR31479">
    <property type="entry name" value="ALPHA/BETA-HYDROLASES SUPERFAMILY PROTEIN"/>
    <property type="match status" value="1"/>
</dbReference>
<dbReference type="PANTHER" id="PTHR31479:SF14">
    <property type="entry name" value="GB|AAD29063.1"/>
    <property type="match status" value="1"/>
</dbReference>
<evidence type="ECO:0000313" key="2">
    <source>
        <dbReference type="Proteomes" id="UP000712281"/>
    </source>
</evidence>
<dbReference type="SUPFAM" id="SSF53474">
    <property type="entry name" value="alpha/beta-Hydrolases"/>
    <property type="match status" value="1"/>
</dbReference>